<dbReference type="AlphaFoldDB" id="A0A5C6UF58"/>
<dbReference type="OrthoDB" id="9800421at2"/>
<evidence type="ECO:0000313" key="1">
    <source>
        <dbReference type="EMBL" id="TXC70685.1"/>
    </source>
</evidence>
<proteinExistence type="predicted"/>
<name>A0A5C6UF58_9SPHN</name>
<dbReference type="InterPro" id="IPR008318">
    <property type="entry name" value="UCP030820"/>
</dbReference>
<sequence length="143" mass="15941">MSDFTVLRFRDDEPHDEPAVTLDAFIGQSNATAVRLESSDDARALLPQIDQLALIEVSFPGYRDGRGYSTARILREAGYTGELRAAGDVLVDQIPLMRRCGFDSFAPESPIDIDVLRASLARYDTPYQKAADDRVPVWKLRHG</sequence>
<evidence type="ECO:0000313" key="2">
    <source>
        <dbReference type="Proteomes" id="UP000321250"/>
    </source>
</evidence>
<dbReference type="EMBL" id="VOQR01000001">
    <property type="protein sequence ID" value="TXC70685.1"/>
    <property type="molecule type" value="Genomic_DNA"/>
</dbReference>
<dbReference type="RefSeq" id="WP_147081222.1">
    <property type="nucleotide sequence ID" value="NZ_VOQR01000001.1"/>
</dbReference>
<keyword evidence="2" id="KW-1185">Reference proteome</keyword>
<comment type="caution">
    <text evidence="1">The sequence shown here is derived from an EMBL/GenBank/DDBJ whole genome shotgun (WGS) entry which is preliminary data.</text>
</comment>
<reference evidence="1 2" key="1">
    <citation type="journal article" date="2013" name="Antonie Van Leeuwenhoek">
        <title>Sphingomonas ginsenosidivorax sp. nov., with the ability to transform ginsenosides.</title>
        <authorList>
            <person name="Jin X.F."/>
            <person name="Kim J.K."/>
            <person name="Liu Q.M."/>
            <person name="Kang M.S."/>
            <person name="He D."/>
            <person name="Jin F.X."/>
            <person name="Kim S.C."/>
            <person name="Im W.T."/>
        </authorList>
    </citation>
    <scope>NUCLEOTIDE SEQUENCE [LARGE SCALE GENOMIC DNA]</scope>
    <source>
        <strain evidence="1 2">KHI67</strain>
    </source>
</reference>
<dbReference type="Pfam" id="PF06073">
    <property type="entry name" value="DUF934"/>
    <property type="match status" value="1"/>
</dbReference>
<gene>
    <name evidence="1" type="ORF">FSB78_06860</name>
</gene>
<protein>
    <submittedName>
        <fullName evidence="1">DUF934 domain-containing protein</fullName>
    </submittedName>
</protein>
<accession>A0A5C6UF58</accession>
<organism evidence="1 2">
    <name type="scientific">Sphingomonas ginsenosidivorax</name>
    <dbReference type="NCBI Taxonomy" id="862135"/>
    <lineage>
        <taxon>Bacteria</taxon>
        <taxon>Pseudomonadati</taxon>
        <taxon>Pseudomonadota</taxon>
        <taxon>Alphaproteobacteria</taxon>
        <taxon>Sphingomonadales</taxon>
        <taxon>Sphingomonadaceae</taxon>
        <taxon>Sphingomonas</taxon>
    </lineage>
</organism>
<dbReference type="Proteomes" id="UP000321250">
    <property type="component" value="Unassembled WGS sequence"/>
</dbReference>